<keyword evidence="2" id="KW-1185">Reference proteome</keyword>
<gene>
    <name evidence="1" type="ORF">FRX31_006398</name>
</gene>
<accession>A0A7J6X2X3</accession>
<protein>
    <submittedName>
        <fullName evidence="1">Uncharacterized protein</fullName>
    </submittedName>
</protein>
<dbReference type="AlphaFoldDB" id="A0A7J6X2X3"/>
<evidence type="ECO:0000313" key="1">
    <source>
        <dbReference type="EMBL" id="KAF5204014.1"/>
    </source>
</evidence>
<sequence length="107" mass="11766">MSCCAGHNTDELRTTTNRILPWVDFELPVQDVTFVRNEHLNTRYSLETLLNEASGIKLEDPSKKDHTACVAISGQSQLDGAELGLLVQIDSDDDTLGSPILNAKLKI</sequence>
<reference evidence="1 2" key="1">
    <citation type="submission" date="2020-06" db="EMBL/GenBank/DDBJ databases">
        <title>Transcriptomic and genomic resources for Thalictrum thalictroides and T. hernandezii: Facilitating candidate gene discovery in an emerging model plant lineage.</title>
        <authorList>
            <person name="Arias T."/>
            <person name="Riano-Pachon D.M."/>
            <person name="Di Stilio V.S."/>
        </authorList>
    </citation>
    <scope>NUCLEOTIDE SEQUENCE [LARGE SCALE GENOMIC DNA]</scope>
    <source>
        <strain evidence="2">cv. WT478/WT964</strain>
        <tissue evidence="1">Leaves</tissue>
    </source>
</reference>
<organism evidence="1 2">
    <name type="scientific">Thalictrum thalictroides</name>
    <name type="common">Rue-anemone</name>
    <name type="synonym">Anemone thalictroides</name>
    <dbReference type="NCBI Taxonomy" id="46969"/>
    <lineage>
        <taxon>Eukaryota</taxon>
        <taxon>Viridiplantae</taxon>
        <taxon>Streptophyta</taxon>
        <taxon>Embryophyta</taxon>
        <taxon>Tracheophyta</taxon>
        <taxon>Spermatophyta</taxon>
        <taxon>Magnoliopsida</taxon>
        <taxon>Ranunculales</taxon>
        <taxon>Ranunculaceae</taxon>
        <taxon>Thalictroideae</taxon>
        <taxon>Thalictrum</taxon>
    </lineage>
</organism>
<name>A0A7J6X2X3_THATH</name>
<dbReference type="Proteomes" id="UP000554482">
    <property type="component" value="Unassembled WGS sequence"/>
</dbReference>
<evidence type="ECO:0000313" key="2">
    <source>
        <dbReference type="Proteomes" id="UP000554482"/>
    </source>
</evidence>
<dbReference type="EMBL" id="JABWDY010005972">
    <property type="protein sequence ID" value="KAF5204014.1"/>
    <property type="molecule type" value="Genomic_DNA"/>
</dbReference>
<proteinExistence type="predicted"/>
<comment type="caution">
    <text evidence="1">The sequence shown here is derived from an EMBL/GenBank/DDBJ whole genome shotgun (WGS) entry which is preliminary data.</text>
</comment>